<gene>
    <name evidence="3" type="ORF">EVJ46_06055</name>
</gene>
<dbReference type="EMBL" id="SGBC01000002">
    <property type="protein sequence ID" value="RZD16568.1"/>
    <property type="molecule type" value="Genomic_DNA"/>
</dbReference>
<dbReference type="AlphaFoldDB" id="A0A519BH30"/>
<dbReference type="SUPFAM" id="SSF46689">
    <property type="entry name" value="Homeodomain-like"/>
    <property type="match status" value="1"/>
</dbReference>
<dbReference type="InterPro" id="IPR009057">
    <property type="entry name" value="Homeodomain-like_sf"/>
</dbReference>
<protein>
    <submittedName>
        <fullName evidence="3">IS3 family transposase</fullName>
    </submittedName>
</protein>
<accession>A0A519BH30</accession>
<dbReference type="InterPro" id="IPR002514">
    <property type="entry name" value="Transposase_8"/>
</dbReference>
<name>A0A519BH30_ACIG2</name>
<dbReference type="InterPro" id="IPR025948">
    <property type="entry name" value="HTH-like_dom"/>
</dbReference>
<dbReference type="Pfam" id="PF13276">
    <property type="entry name" value="HTH_21"/>
    <property type="match status" value="1"/>
</dbReference>
<dbReference type="Pfam" id="PF01527">
    <property type="entry name" value="HTH_Tnp_1"/>
    <property type="match status" value="1"/>
</dbReference>
<dbReference type="InterPro" id="IPR048020">
    <property type="entry name" value="Transpos_IS3"/>
</dbReference>
<dbReference type="Gene3D" id="3.30.420.10">
    <property type="entry name" value="Ribonuclease H-like superfamily/Ribonuclease H"/>
    <property type="match status" value="1"/>
</dbReference>
<feature type="domain" description="Integrase catalytic" evidence="2">
    <location>
        <begin position="217"/>
        <end position="376"/>
    </location>
</feature>
<proteinExistence type="predicted"/>
<evidence type="ECO:0000256" key="1">
    <source>
        <dbReference type="SAM" id="Coils"/>
    </source>
</evidence>
<evidence type="ECO:0000313" key="4">
    <source>
        <dbReference type="Proteomes" id="UP000316562"/>
    </source>
</evidence>
<dbReference type="PANTHER" id="PTHR46889:SF4">
    <property type="entry name" value="TRANSPOSASE INSO FOR INSERTION SEQUENCE ELEMENT IS911B-RELATED"/>
    <property type="match status" value="1"/>
</dbReference>
<dbReference type="GO" id="GO:0004803">
    <property type="term" value="F:transposase activity"/>
    <property type="evidence" value="ECO:0007669"/>
    <property type="project" value="InterPro"/>
</dbReference>
<dbReference type="InterPro" id="IPR012337">
    <property type="entry name" value="RNaseH-like_sf"/>
</dbReference>
<dbReference type="InterPro" id="IPR001584">
    <property type="entry name" value="Integrase_cat-core"/>
</dbReference>
<evidence type="ECO:0000313" key="3">
    <source>
        <dbReference type="EMBL" id="RZD16568.1"/>
    </source>
</evidence>
<organism evidence="3 4">
    <name type="scientific">Acididesulfobacter guangdongensis</name>
    <dbReference type="NCBI Taxonomy" id="2597225"/>
    <lineage>
        <taxon>Bacteria</taxon>
        <taxon>Deltaproteobacteria</taxon>
        <taxon>Candidatus Acidulodesulfobacterales</taxon>
        <taxon>Candidatus Acididesulfobacter</taxon>
    </lineage>
</organism>
<feature type="coiled-coil region" evidence="1">
    <location>
        <begin position="62"/>
        <end position="89"/>
    </location>
</feature>
<dbReference type="Proteomes" id="UP000316562">
    <property type="component" value="Unassembled WGS sequence"/>
</dbReference>
<dbReference type="GO" id="GO:0003677">
    <property type="term" value="F:DNA binding"/>
    <property type="evidence" value="ECO:0007669"/>
    <property type="project" value="InterPro"/>
</dbReference>
<dbReference type="GO" id="GO:0006313">
    <property type="term" value="P:DNA transposition"/>
    <property type="evidence" value="ECO:0007669"/>
    <property type="project" value="InterPro"/>
</dbReference>
<comment type="caution">
    <text evidence="3">The sequence shown here is derived from an EMBL/GenBank/DDBJ whole genome shotgun (WGS) entry which is preliminary data.</text>
</comment>
<dbReference type="PANTHER" id="PTHR46889">
    <property type="entry name" value="TRANSPOSASE INSF FOR INSERTION SEQUENCE IS3B-RELATED"/>
    <property type="match status" value="1"/>
</dbReference>
<dbReference type="InterPro" id="IPR050900">
    <property type="entry name" value="Transposase_IS3/IS150/IS904"/>
</dbReference>
<reference evidence="3 4" key="1">
    <citation type="journal article" date="2019" name="ISME J.">
        <title>Insights into ecological role of a new deltaproteobacterial order Candidatus Acidulodesulfobacterales by metagenomics and metatranscriptomics.</title>
        <authorList>
            <person name="Tan S."/>
            <person name="Liu J."/>
            <person name="Fang Y."/>
            <person name="Hedlund B.P."/>
            <person name="Lian Z.H."/>
            <person name="Huang L.Y."/>
            <person name="Li J.T."/>
            <person name="Huang L.N."/>
            <person name="Li W.J."/>
            <person name="Jiang H.C."/>
            <person name="Dong H.L."/>
            <person name="Shu W.S."/>
        </authorList>
    </citation>
    <scope>NUCLEOTIDE SEQUENCE [LARGE SCALE GENOMIC DNA]</scope>
    <source>
        <strain evidence="3">AP2</strain>
    </source>
</reference>
<dbReference type="NCBIfam" id="NF033516">
    <property type="entry name" value="transpos_IS3"/>
    <property type="match status" value="1"/>
</dbReference>
<dbReference type="GO" id="GO:0015074">
    <property type="term" value="P:DNA integration"/>
    <property type="evidence" value="ECO:0007669"/>
    <property type="project" value="InterPro"/>
</dbReference>
<dbReference type="Pfam" id="PF00665">
    <property type="entry name" value="rve"/>
    <property type="match status" value="1"/>
</dbReference>
<evidence type="ECO:0000259" key="2">
    <source>
        <dbReference type="PROSITE" id="PS50994"/>
    </source>
</evidence>
<dbReference type="SUPFAM" id="SSF53098">
    <property type="entry name" value="Ribonuclease H-like"/>
    <property type="match status" value="1"/>
</dbReference>
<dbReference type="PROSITE" id="PS50994">
    <property type="entry name" value="INTEGRASE"/>
    <property type="match status" value="1"/>
</dbReference>
<keyword evidence="1" id="KW-0175">Coiled coil</keyword>
<dbReference type="InterPro" id="IPR036397">
    <property type="entry name" value="RNaseH_sf"/>
</dbReference>
<sequence length="381" mass="44712">MSTNHRKFSPDFKAKVVLELLESGKTTNEIAIQYKILPKSVQVWRKQFFENASAIYEDSVSSKKYKDELKEKEEKIENLEKTLGRTVMERDWLQKKVGSLGLIDKLSLVEPELPLSITRQCQLLKLNRTTIYYEHAEKLLDQIILNRLDEIYTEFPYYGYRRMYHTLIQEGKDTNPKQILSYMKILGIKALYPVKKKNTSMPDATHEKYPYLLKGLKVTKPNQVWASDITYIRLNHGFVYLCAIIDLYTRSILSWRLSPIMDERLTINVLNDAIHKYGNPEIFNSDQGSQYTAQNFINILVNHKISISMDSKGRALDNIFIERFWKTIKYDNIYPSGYLTIKEAHDGIDAFMHQYNNHRLHSSLGYKPPLKFYSEYFEKAA</sequence>